<feature type="region of interest" description="Disordered" evidence="1">
    <location>
        <begin position="1"/>
        <end position="22"/>
    </location>
</feature>
<accession>A0A4C2A7I3</accession>
<organism evidence="2 3">
    <name type="scientific">Eumeta variegata</name>
    <name type="common">Bagworm moth</name>
    <name type="synonym">Eumeta japonica</name>
    <dbReference type="NCBI Taxonomy" id="151549"/>
    <lineage>
        <taxon>Eukaryota</taxon>
        <taxon>Metazoa</taxon>
        <taxon>Ecdysozoa</taxon>
        <taxon>Arthropoda</taxon>
        <taxon>Hexapoda</taxon>
        <taxon>Insecta</taxon>
        <taxon>Pterygota</taxon>
        <taxon>Neoptera</taxon>
        <taxon>Endopterygota</taxon>
        <taxon>Lepidoptera</taxon>
        <taxon>Glossata</taxon>
        <taxon>Ditrysia</taxon>
        <taxon>Tineoidea</taxon>
        <taxon>Psychidae</taxon>
        <taxon>Oiketicinae</taxon>
        <taxon>Eumeta</taxon>
    </lineage>
</organism>
<protein>
    <submittedName>
        <fullName evidence="2">Uncharacterized protein</fullName>
    </submittedName>
</protein>
<proteinExistence type="predicted"/>
<evidence type="ECO:0000256" key="1">
    <source>
        <dbReference type="SAM" id="MobiDB-lite"/>
    </source>
</evidence>
<feature type="region of interest" description="Disordered" evidence="1">
    <location>
        <begin position="80"/>
        <end position="108"/>
    </location>
</feature>
<dbReference type="AlphaFoldDB" id="A0A4C2A7I3"/>
<gene>
    <name evidence="2" type="ORF">EVAR_85867_1</name>
</gene>
<dbReference type="Proteomes" id="UP000299102">
    <property type="component" value="Unassembled WGS sequence"/>
</dbReference>
<evidence type="ECO:0000313" key="2">
    <source>
        <dbReference type="EMBL" id="GBP94847.1"/>
    </source>
</evidence>
<evidence type="ECO:0000313" key="3">
    <source>
        <dbReference type="Proteomes" id="UP000299102"/>
    </source>
</evidence>
<keyword evidence="3" id="KW-1185">Reference proteome</keyword>
<feature type="compositionally biased region" description="Basic and acidic residues" evidence="1">
    <location>
        <begin position="81"/>
        <end position="100"/>
    </location>
</feature>
<dbReference type="EMBL" id="BGZK01002556">
    <property type="protein sequence ID" value="GBP94847.1"/>
    <property type="molecule type" value="Genomic_DNA"/>
</dbReference>
<reference evidence="2 3" key="1">
    <citation type="journal article" date="2019" name="Commun. Biol.">
        <title>The bagworm genome reveals a unique fibroin gene that provides high tensile strength.</title>
        <authorList>
            <person name="Kono N."/>
            <person name="Nakamura H."/>
            <person name="Ohtoshi R."/>
            <person name="Tomita M."/>
            <person name="Numata K."/>
            <person name="Arakawa K."/>
        </authorList>
    </citation>
    <scope>NUCLEOTIDE SEQUENCE [LARGE SCALE GENOMIC DNA]</scope>
</reference>
<name>A0A4C2A7I3_EUMVA</name>
<comment type="caution">
    <text evidence="2">The sequence shown here is derived from an EMBL/GenBank/DDBJ whole genome shotgun (WGS) entry which is preliminary data.</text>
</comment>
<sequence>MAGQIRDINSVREITKHRRKPEQYRLVKKHRIKAKKGVKLVTKGQKWRSTHNDIPGVKGTLLPGSPLKWLSWTMLTVLSPREQRNRDKDRHHEENSETKFKNNKQIKI</sequence>